<feature type="transmembrane region" description="Helical" evidence="7">
    <location>
        <begin position="223"/>
        <end position="240"/>
    </location>
</feature>
<organism evidence="8 9">
    <name type="scientific">Galendromus occidentalis</name>
    <name type="common">western predatory mite</name>
    <dbReference type="NCBI Taxonomy" id="34638"/>
    <lineage>
        <taxon>Eukaryota</taxon>
        <taxon>Metazoa</taxon>
        <taxon>Ecdysozoa</taxon>
        <taxon>Arthropoda</taxon>
        <taxon>Chelicerata</taxon>
        <taxon>Arachnida</taxon>
        <taxon>Acari</taxon>
        <taxon>Parasitiformes</taxon>
        <taxon>Mesostigmata</taxon>
        <taxon>Gamasina</taxon>
        <taxon>Phytoseioidea</taxon>
        <taxon>Phytoseiidae</taxon>
        <taxon>Typhlodrominae</taxon>
        <taxon>Galendromus</taxon>
    </lineage>
</organism>
<feature type="transmembrane region" description="Helical" evidence="7">
    <location>
        <begin position="309"/>
        <end position="327"/>
    </location>
</feature>
<feature type="transmembrane region" description="Helical" evidence="7">
    <location>
        <begin position="156"/>
        <end position="177"/>
    </location>
</feature>
<gene>
    <name evidence="9" type="primary">LOC100904380</name>
</gene>
<dbReference type="Proteomes" id="UP000694867">
    <property type="component" value="Unplaced"/>
</dbReference>
<keyword evidence="8" id="KW-1185">Reference proteome</keyword>
<dbReference type="InterPro" id="IPR037185">
    <property type="entry name" value="EmrE-like"/>
</dbReference>
<evidence type="ECO:0000256" key="7">
    <source>
        <dbReference type="SAM" id="Phobius"/>
    </source>
</evidence>
<dbReference type="Pfam" id="PF04142">
    <property type="entry name" value="Nuc_sug_transp"/>
    <property type="match status" value="1"/>
</dbReference>
<dbReference type="KEGG" id="goe:100904380"/>
<dbReference type="InterPro" id="IPR007271">
    <property type="entry name" value="Nuc_sug_transpt"/>
</dbReference>
<evidence type="ECO:0000256" key="5">
    <source>
        <dbReference type="ARBA" id="ARBA00022989"/>
    </source>
</evidence>
<dbReference type="GO" id="GO:0000139">
    <property type="term" value="C:Golgi membrane"/>
    <property type="evidence" value="ECO:0007669"/>
    <property type="project" value="InterPro"/>
</dbReference>
<keyword evidence="5 7" id="KW-1133">Transmembrane helix</keyword>
<dbReference type="PANTHER" id="PTHR10231">
    <property type="entry name" value="NUCLEOTIDE-SUGAR TRANSMEMBRANE TRANSPORTER"/>
    <property type="match status" value="1"/>
</dbReference>
<feature type="transmembrane region" description="Helical" evidence="7">
    <location>
        <begin position="183"/>
        <end position="203"/>
    </location>
</feature>
<reference evidence="9" key="1">
    <citation type="submission" date="2025-08" db="UniProtKB">
        <authorList>
            <consortium name="RefSeq"/>
        </authorList>
    </citation>
    <scope>IDENTIFICATION</scope>
</reference>
<protein>
    <submittedName>
        <fullName evidence="9">CMP-sialic acid transporter 1-like</fullName>
    </submittedName>
</protein>
<feature type="transmembrane region" description="Helical" evidence="7">
    <location>
        <begin position="69"/>
        <end position="89"/>
    </location>
</feature>
<comment type="subcellular location">
    <subcellularLocation>
        <location evidence="1">Membrane</location>
        <topology evidence="1">Multi-pass membrane protein</topology>
    </subcellularLocation>
</comment>
<evidence type="ECO:0000256" key="1">
    <source>
        <dbReference type="ARBA" id="ARBA00004141"/>
    </source>
</evidence>
<evidence type="ECO:0000313" key="8">
    <source>
        <dbReference type="Proteomes" id="UP000694867"/>
    </source>
</evidence>
<evidence type="ECO:0000256" key="2">
    <source>
        <dbReference type="ARBA" id="ARBA00009976"/>
    </source>
</evidence>
<sequence length="337" mass="37606">MDDAEPLVVESKISIFGAPSTLNVARQQPLSSRTSVKLCFLIGSSELVKVVGSYGIRYYNGDTFPMDQTFFVVLLELSKALVCFFVHTLTHEGSAWSPFNWRLLLPSVVYAMTNNIFLLSLAYVTPAVWMVLVQARIPLTLFLYKVLFRRIISGSQWIGASLMCIAIGVCQLPELSAGVTRNLAVAFVLALLNSVLSASAAVYTELLFKNPQHSNIWKQQFQMYTGGAVFALVPFIYSSLVFQKELISEAPASIWCLVLLTWFTAAMHGICVALLVKKLDNVVKYQVACVVHLLNSGLNQLLFPDRFTLTPHFAISLIILFYAVHVYENRTFALTKR</sequence>
<keyword evidence="3" id="KW-0813">Transport</keyword>
<evidence type="ECO:0000256" key="3">
    <source>
        <dbReference type="ARBA" id="ARBA00022597"/>
    </source>
</evidence>
<evidence type="ECO:0000256" key="6">
    <source>
        <dbReference type="ARBA" id="ARBA00023136"/>
    </source>
</evidence>
<keyword evidence="4 7" id="KW-0812">Transmembrane</keyword>
<comment type="similarity">
    <text evidence="2">Belongs to the nucleotide-sugar transporter family. SLC35A subfamily.</text>
</comment>
<keyword evidence="3" id="KW-0762">Sugar transport</keyword>
<accession>A0AAJ6QWL8</accession>
<evidence type="ECO:0000313" key="9">
    <source>
        <dbReference type="RefSeq" id="XP_003746220.1"/>
    </source>
</evidence>
<dbReference type="GO" id="GO:0015165">
    <property type="term" value="F:pyrimidine nucleotide-sugar transmembrane transporter activity"/>
    <property type="evidence" value="ECO:0007669"/>
    <property type="project" value="InterPro"/>
</dbReference>
<feature type="transmembrane region" description="Helical" evidence="7">
    <location>
        <begin position="252"/>
        <end position="276"/>
    </location>
</feature>
<proteinExistence type="inferred from homology"/>
<name>A0AAJ6QWL8_9ACAR</name>
<dbReference type="AlphaFoldDB" id="A0AAJ6QWL8"/>
<evidence type="ECO:0000256" key="4">
    <source>
        <dbReference type="ARBA" id="ARBA00022692"/>
    </source>
</evidence>
<dbReference type="SUPFAM" id="SSF103481">
    <property type="entry name" value="Multidrug resistance efflux transporter EmrE"/>
    <property type="match status" value="1"/>
</dbReference>
<dbReference type="RefSeq" id="XP_003746220.1">
    <property type="nucleotide sequence ID" value="XM_003746172.1"/>
</dbReference>
<keyword evidence="6 7" id="KW-0472">Membrane</keyword>
<dbReference type="GeneID" id="100904380"/>